<dbReference type="EMBL" id="BQXS01003693">
    <property type="protein sequence ID" value="GKT35108.1"/>
    <property type="molecule type" value="Genomic_DNA"/>
</dbReference>
<feature type="domain" description="EAL" evidence="1">
    <location>
        <begin position="2"/>
        <end position="113"/>
    </location>
</feature>
<gene>
    <name evidence="2" type="ORF">ADUPG1_002927</name>
</gene>
<protein>
    <submittedName>
        <fullName evidence="2">EAL domain-containing protein</fullName>
    </submittedName>
</protein>
<organism evidence="2 3">
    <name type="scientific">Aduncisulcus paluster</name>
    <dbReference type="NCBI Taxonomy" id="2918883"/>
    <lineage>
        <taxon>Eukaryota</taxon>
        <taxon>Metamonada</taxon>
        <taxon>Carpediemonas-like organisms</taxon>
        <taxon>Aduncisulcus</taxon>
    </lineage>
</organism>
<keyword evidence="3" id="KW-1185">Reference proteome</keyword>
<evidence type="ECO:0000313" key="2">
    <source>
        <dbReference type="EMBL" id="GKT35108.1"/>
    </source>
</evidence>
<evidence type="ECO:0000313" key="3">
    <source>
        <dbReference type="Proteomes" id="UP001057375"/>
    </source>
</evidence>
<proteinExistence type="predicted"/>
<accession>A0ABQ5KRK4</accession>
<dbReference type="SUPFAM" id="SSF141868">
    <property type="entry name" value="EAL domain-like"/>
    <property type="match status" value="1"/>
</dbReference>
<dbReference type="Proteomes" id="UP001057375">
    <property type="component" value="Unassembled WGS sequence"/>
</dbReference>
<comment type="caution">
    <text evidence="2">The sequence shown here is derived from an EMBL/GenBank/DDBJ whole genome shotgun (WGS) entry which is preliminary data.</text>
</comment>
<dbReference type="Gene3D" id="3.20.20.450">
    <property type="entry name" value="EAL domain"/>
    <property type="match status" value="1"/>
</dbReference>
<dbReference type="Pfam" id="PF00563">
    <property type="entry name" value="EAL"/>
    <property type="match status" value="1"/>
</dbReference>
<sequence length="113" mass="12967">MTLFHNLDIVEAVKNNRIHTLFQPILECKSLEVYGHEALSRATDDKGQPILLSRLFDVSKKLDMMYNLDRQCRLACITNAAKQTAFRGKLFINFIPTVIYDPNVCLRTTHEAV</sequence>
<feature type="non-terminal residue" evidence="2">
    <location>
        <position position="113"/>
    </location>
</feature>
<name>A0ABQ5KRK4_9EUKA</name>
<dbReference type="PROSITE" id="PS50883">
    <property type="entry name" value="EAL"/>
    <property type="match status" value="1"/>
</dbReference>
<reference evidence="2" key="1">
    <citation type="submission" date="2022-03" db="EMBL/GenBank/DDBJ databases">
        <title>Draft genome sequence of Aduncisulcus paluster, a free-living microaerophilic Fornicata.</title>
        <authorList>
            <person name="Yuyama I."/>
            <person name="Kume K."/>
            <person name="Tamura T."/>
            <person name="Inagaki Y."/>
            <person name="Hashimoto T."/>
        </authorList>
    </citation>
    <scope>NUCLEOTIDE SEQUENCE</scope>
    <source>
        <strain evidence="2">NY0171</strain>
    </source>
</reference>
<evidence type="ECO:0000259" key="1">
    <source>
        <dbReference type="PROSITE" id="PS50883"/>
    </source>
</evidence>
<dbReference type="InterPro" id="IPR001633">
    <property type="entry name" value="EAL_dom"/>
</dbReference>
<dbReference type="InterPro" id="IPR035919">
    <property type="entry name" value="EAL_sf"/>
</dbReference>